<dbReference type="InterPro" id="IPR004711">
    <property type="entry name" value="Benzoate_Transporter"/>
</dbReference>
<evidence type="ECO:0000256" key="1">
    <source>
        <dbReference type="SAM" id="Phobius"/>
    </source>
</evidence>
<feature type="transmembrane region" description="Helical" evidence="1">
    <location>
        <begin position="118"/>
        <end position="136"/>
    </location>
</feature>
<accession>A0A127QGY0</accession>
<feature type="transmembrane region" description="Helical" evidence="1">
    <location>
        <begin position="92"/>
        <end position="111"/>
    </location>
</feature>
<dbReference type="PANTHER" id="PTHR30199:SF0">
    <property type="entry name" value="INNER MEMBRANE PROTEIN YDCO"/>
    <property type="match status" value="1"/>
</dbReference>
<keyword evidence="1" id="KW-0472">Membrane</keyword>
<dbReference type="NCBIfam" id="TIGR00843">
    <property type="entry name" value="benE"/>
    <property type="match status" value="1"/>
</dbReference>
<feature type="transmembrane region" description="Helical" evidence="1">
    <location>
        <begin position="350"/>
        <end position="383"/>
    </location>
</feature>
<dbReference type="Proteomes" id="UP000071778">
    <property type="component" value="Chromosome"/>
</dbReference>
<evidence type="ECO:0000313" key="2">
    <source>
        <dbReference type="EMBL" id="AMP09318.1"/>
    </source>
</evidence>
<name>A0A127QGY0_9BURK</name>
<keyword evidence="1" id="KW-0812">Transmembrane</keyword>
<organism evidence="2 3">
    <name type="scientific">Collimonas arenae</name>
    <dbReference type="NCBI Taxonomy" id="279058"/>
    <lineage>
        <taxon>Bacteria</taxon>
        <taxon>Pseudomonadati</taxon>
        <taxon>Pseudomonadota</taxon>
        <taxon>Betaproteobacteria</taxon>
        <taxon>Burkholderiales</taxon>
        <taxon>Oxalobacteraceae</taxon>
        <taxon>Collimonas</taxon>
    </lineage>
</organism>
<proteinExistence type="predicted"/>
<feature type="transmembrane region" description="Helical" evidence="1">
    <location>
        <begin position="290"/>
        <end position="315"/>
    </location>
</feature>
<sequence>MKNFPWSGVAAGFVTVLVGITSSAVIVLQAASAAGATPTQISSWMLALGLGMGLTTIGLSLRYRAPVVTAWSTPGAALLVTSLSGVPMSDAIGAFVFAGALVTLCGVTGWFERAMGKIPLSIAAAMLAAMLAGILAHFGMNVFVAMEPQFVMVFAMFVFYLLCKRWLPRYAIIIVLLIGTALAAVEGLLHFEKFHFAWALPVFTMPSFSWSTTIGVGIPLFVVTMASQNAPGVAVIRASGYSTPVSPLMTWTGLTTVVLAPFGCFSLNLAAITAAICMGKEAHEDPAKRYWAAVAAGGFYLLVGVFGATVGAMFAAFPQELVLAIAGLALFGTIANSLTIAMANDKQREAALITFLVTASGVTLFGVGAAFWGLVAGALAYFVLSWRQAPVADAGSQALPLRQN</sequence>
<evidence type="ECO:0000313" key="3">
    <source>
        <dbReference type="Proteomes" id="UP000071778"/>
    </source>
</evidence>
<dbReference type="RefSeq" id="WP_061537079.1">
    <property type="nucleotide sequence ID" value="NZ_CP013235.1"/>
</dbReference>
<dbReference type="PANTHER" id="PTHR30199">
    <property type="entry name" value="MFS FAMILY TRANSPORTER, PREDICTED SUBSTRATE BENZOATE"/>
    <property type="match status" value="1"/>
</dbReference>
<dbReference type="Pfam" id="PF03594">
    <property type="entry name" value="BenE"/>
    <property type="match status" value="1"/>
</dbReference>
<feature type="transmembrane region" description="Helical" evidence="1">
    <location>
        <begin position="142"/>
        <end position="163"/>
    </location>
</feature>
<feature type="transmembrane region" description="Helical" evidence="1">
    <location>
        <begin position="251"/>
        <end position="278"/>
    </location>
</feature>
<dbReference type="EMBL" id="CP013235">
    <property type="protein sequence ID" value="AMP09318.1"/>
    <property type="molecule type" value="Genomic_DNA"/>
</dbReference>
<feature type="transmembrane region" description="Helical" evidence="1">
    <location>
        <begin position="43"/>
        <end position="61"/>
    </location>
</feature>
<keyword evidence="1" id="KW-1133">Transmembrane helix</keyword>
<gene>
    <name evidence="2" type="ORF">CAter282_1529</name>
</gene>
<feature type="transmembrane region" description="Helical" evidence="1">
    <location>
        <begin position="170"/>
        <end position="191"/>
    </location>
</feature>
<keyword evidence="3" id="KW-1185">Reference proteome</keyword>
<reference evidence="2 3" key="1">
    <citation type="submission" date="2015-11" db="EMBL/GenBank/DDBJ databases">
        <title>Exploring the genomic traits of fungus-feeding bacterial genus Collimonas.</title>
        <authorList>
            <person name="Song C."/>
            <person name="Schmidt R."/>
            <person name="de Jager V."/>
            <person name="Krzyzanowska D."/>
            <person name="Jongedijk E."/>
            <person name="Cankar K."/>
            <person name="Beekwilder J."/>
            <person name="van Veen A."/>
            <person name="de Boer W."/>
            <person name="van Veen J.A."/>
            <person name="Garbeva P."/>
        </authorList>
    </citation>
    <scope>NUCLEOTIDE SEQUENCE [LARGE SCALE GENOMIC DNA]</scope>
    <source>
        <strain evidence="2 3">Ter282</strain>
    </source>
</reference>
<feature type="transmembrane region" description="Helical" evidence="1">
    <location>
        <begin position="321"/>
        <end position="343"/>
    </location>
</feature>
<dbReference type="GO" id="GO:0042925">
    <property type="term" value="F:benzoate transmembrane transporter activity"/>
    <property type="evidence" value="ECO:0007669"/>
    <property type="project" value="InterPro"/>
</dbReference>
<dbReference type="GO" id="GO:0005886">
    <property type="term" value="C:plasma membrane"/>
    <property type="evidence" value="ECO:0007669"/>
    <property type="project" value="TreeGrafter"/>
</dbReference>
<dbReference type="AlphaFoldDB" id="A0A127QGY0"/>
<dbReference type="PATRIC" id="fig|279058.18.peg.1512"/>
<protein>
    <submittedName>
        <fullName evidence="2">Benzoate transporter family protein</fullName>
    </submittedName>
</protein>